<evidence type="ECO:0000313" key="3">
    <source>
        <dbReference type="Proteomes" id="UP000095751"/>
    </source>
</evidence>
<dbReference type="Proteomes" id="UP000095751">
    <property type="component" value="Unassembled WGS sequence"/>
</dbReference>
<dbReference type="Gene3D" id="3.30.70.20">
    <property type="match status" value="1"/>
</dbReference>
<name>A0A1E7FUT3_9STRA</name>
<keyword evidence="3" id="KW-1185">Reference proteome</keyword>
<dbReference type="Gene3D" id="3.60.15.10">
    <property type="entry name" value="Ribonuclease Z/Hydroxyacylglutathione hydrolase-like"/>
    <property type="match status" value="1"/>
</dbReference>
<keyword evidence="1" id="KW-1133">Transmembrane helix</keyword>
<dbReference type="KEGG" id="fcy:FRACYDRAFT_223193"/>
<dbReference type="SUPFAM" id="SSF54862">
    <property type="entry name" value="4Fe-4S ferredoxins"/>
    <property type="match status" value="1"/>
</dbReference>
<feature type="transmembrane region" description="Helical" evidence="1">
    <location>
        <begin position="18"/>
        <end position="40"/>
    </location>
</feature>
<evidence type="ECO:0000313" key="2">
    <source>
        <dbReference type="EMBL" id="OEU21894.1"/>
    </source>
</evidence>
<proteinExistence type="predicted"/>
<keyword evidence="1" id="KW-0812">Transmembrane</keyword>
<dbReference type="PANTHER" id="PTHR42773">
    <property type="entry name" value="METALLO-BETA-LACTAMASE-RELATED"/>
    <property type="match status" value="1"/>
</dbReference>
<sequence length="451" mass="50146">MAFAAHAPEGPPPTITTVLSPLLLLLLLALALALSLDVIFRRTLFPARGRLLDNVEGPLYVNNKCINCAACSSFSPSVFSRNTDGNYHVVYKQPSSEKEIEESRAALAACPVAAIRVDHIKHGKDNDESTYAYAYAHDHQNELAINPKFNGRPHPFPRLVSPNNFPNDVYYIGHHYSKSFGAFPYLVSSTTSPSESAKSMSKSWIMVDTPKYSQSAIDTIESITGSNGPSYLVLTHVDDTADHNKWKNKYPNLKRIFHSGDLGPVYNWIGDDSLEDVEILLGMKSPVVSVSDLYEKQQQRLQLFDINGNPIENDNDNDVVLVHTPGHSPGSISLLKRPKKSISNDNSEYEYPGVLFTGDTYSYTTRDDGHMTGFPRYGNDLRLQSKIIPLLLDLDWLIIAPGHGHVRDYTATTTTTMTSTMTSTATAKHNNDVREKEMVDAIDELLHYSQN</sequence>
<dbReference type="AlphaFoldDB" id="A0A1E7FUT3"/>
<dbReference type="InParanoid" id="A0A1E7FUT3"/>
<dbReference type="PANTHER" id="PTHR42773:SF1">
    <property type="entry name" value="METALLO-BETA-LACTAMASE FAMILY PROTEIN"/>
    <property type="match status" value="1"/>
</dbReference>
<protein>
    <recommendedName>
        <fullName evidence="4">Metallo-beta-lactamase domain-containing protein</fullName>
    </recommendedName>
</protein>
<evidence type="ECO:0000256" key="1">
    <source>
        <dbReference type="SAM" id="Phobius"/>
    </source>
</evidence>
<organism evidence="2 3">
    <name type="scientific">Fragilariopsis cylindrus CCMP1102</name>
    <dbReference type="NCBI Taxonomy" id="635003"/>
    <lineage>
        <taxon>Eukaryota</taxon>
        <taxon>Sar</taxon>
        <taxon>Stramenopiles</taxon>
        <taxon>Ochrophyta</taxon>
        <taxon>Bacillariophyta</taxon>
        <taxon>Bacillariophyceae</taxon>
        <taxon>Bacillariophycidae</taxon>
        <taxon>Bacillariales</taxon>
        <taxon>Bacillariaceae</taxon>
        <taxon>Fragilariopsis</taxon>
    </lineage>
</organism>
<gene>
    <name evidence="2" type="ORF">FRACYDRAFT_223193</name>
</gene>
<dbReference type="SUPFAM" id="SSF56281">
    <property type="entry name" value="Metallo-hydrolase/oxidoreductase"/>
    <property type="match status" value="1"/>
</dbReference>
<accession>A0A1E7FUT3</accession>
<dbReference type="OrthoDB" id="17458at2759"/>
<evidence type="ECO:0008006" key="4">
    <source>
        <dbReference type="Google" id="ProtNLM"/>
    </source>
</evidence>
<keyword evidence="1" id="KW-0472">Membrane</keyword>
<reference evidence="2 3" key="1">
    <citation type="submission" date="2016-09" db="EMBL/GenBank/DDBJ databases">
        <title>Extensive genetic diversity and differential bi-allelic expression allows diatom success in the polar Southern Ocean.</title>
        <authorList>
            <consortium name="DOE Joint Genome Institute"/>
            <person name="Mock T."/>
            <person name="Otillar R.P."/>
            <person name="Strauss J."/>
            <person name="Dupont C."/>
            <person name="Frickenhaus S."/>
            <person name="Maumus F."/>
            <person name="Mcmullan M."/>
            <person name="Sanges R."/>
            <person name="Schmutz J."/>
            <person name="Toseland A."/>
            <person name="Valas R."/>
            <person name="Veluchamy A."/>
            <person name="Ward B.J."/>
            <person name="Allen A."/>
            <person name="Barry K."/>
            <person name="Falciatore A."/>
            <person name="Ferrante M."/>
            <person name="Fortunato A.E."/>
            <person name="Gloeckner G."/>
            <person name="Gruber A."/>
            <person name="Hipkin R."/>
            <person name="Janech M."/>
            <person name="Kroth P."/>
            <person name="Leese F."/>
            <person name="Lindquist E."/>
            <person name="Lyon B.R."/>
            <person name="Martin J."/>
            <person name="Mayer C."/>
            <person name="Parker M."/>
            <person name="Quesneville H."/>
            <person name="Raymond J."/>
            <person name="Uhlig C."/>
            <person name="Valentin K.U."/>
            <person name="Worden A.Z."/>
            <person name="Armbrust E.V."/>
            <person name="Bowler C."/>
            <person name="Green B."/>
            <person name="Moulton V."/>
            <person name="Van Oosterhout C."/>
            <person name="Grigoriev I."/>
        </authorList>
    </citation>
    <scope>NUCLEOTIDE SEQUENCE [LARGE SCALE GENOMIC DNA]</scope>
    <source>
        <strain evidence="2 3">CCMP1102</strain>
    </source>
</reference>
<dbReference type="EMBL" id="KV784353">
    <property type="protein sequence ID" value="OEU21894.1"/>
    <property type="molecule type" value="Genomic_DNA"/>
</dbReference>
<dbReference type="Pfam" id="PF13370">
    <property type="entry name" value="Fer4_13"/>
    <property type="match status" value="1"/>
</dbReference>
<dbReference type="InterPro" id="IPR036866">
    <property type="entry name" value="RibonucZ/Hydroxyglut_hydro"/>
</dbReference>